<accession>A0A5E4UJY6</accession>
<name>A0A5E4UJY6_9BURK</name>
<sequence length="57" mass="6131">MIQIEDLRLVEALAQSASLSAAASLLNFTPPALSARLRKLEATLGLRLPRARRVSCA</sequence>
<dbReference type="InterPro" id="IPR036388">
    <property type="entry name" value="WH-like_DNA-bd_sf"/>
</dbReference>
<evidence type="ECO:0000259" key="1">
    <source>
        <dbReference type="PROSITE" id="PS50931"/>
    </source>
</evidence>
<dbReference type="AlphaFoldDB" id="A0A5E4UJY6"/>
<evidence type="ECO:0000313" key="3">
    <source>
        <dbReference type="Proteomes" id="UP000396788"/>
    </source>
</evidence>
<protein>
    <submittedName>
        <fullName evidence="2">HTH-type transcriptional regulator DmlR</fullName>
    </submittedName>
</protein>
<feature type="domain" description="HTH lysR-type" evidence="1">
    <location>
        <begin position="2"/>
        <end position="48"/>
    </location>
</feature>
<evidence type="ECO:0000313" key="2">
    <source>
        <dbReference type="EMBL" id="VVD99154.1"/>
    </source>
</evidence>
<dbReference type="SUPFAM" id="SSF46785">
    <property type="entry name" value="Winged helix' DNA-binding domain"/>
    <property type="match status" value="1"/>
</dbReference>
<dbReference type="Proteomes" id="UP000396788">
    <property type="component" value="Unassembled WGS sequence"/>
</dbReference>
<dbReference type="PROSITE" id="PS50931">
    <property type="entry name" value="HTH_LYSR"/>
    <property type="match status" value="1"/>
</dbReference>
<dbReference type="InterPro" id="IPR000847">
    <property type="entry name" value="LysR_HTH_N"/>
</dbReference>
<dbReference type="InterPro" id="IPR036390">
    <property type="entry name" value="WH_DNA-bd_sf"/>
</dbReference>
<dbReference type="Pfam" id="PF00126">
    <property type="entry name" value="HTH_1"/>
    <property type="match status" value="1"/>
</dbReference>
<dbReference type="EMBL" id="CABPRY010000003">
    <property type="protein sequence ID" value="VVD99154.1"/>
    <property type="molecule type" value="Genomic_DNA"/>
</dbReference>
<organism evidence="2 3">
    <name type="scientific">Pandoraea cepalis</name>
    <dbReference type="NCBI Taxonomy" id="2508294"/>
    <lineage>
        <taxon>Bacteria</taxon>
        <taxon>Pseudomonadati</taxon>
        <taxon>Pseudomonadota</taxon>
        <taxon>Betaproteobacteria</taxon>
        <taxon>Burkholderiales</taxon>
        <taxon>Burkholderiaceae</taxon>
        <taxon>Pandoraea</taxon>
    </lineage>
</organism>
<dbReference type="GO" id="GO:0003700">
    <property type="term" value="F:DNA-binding transcription factor activity"/>
    <property type="evidence" value="ECO:0007669"/>
    <property type="project" value="InterPro"/>
</dbReference>
<proteinExistence type="predicted"/>
<dbReference type="Gene3D" id="1.10.10.10">
    <property type="entry name" value="Winged helix-like DNA-binding domain superfamily/Winged helix DNA-binding domain"/>
    <property type="match status" value="1"/>
</dbReference>
<reference evidence="2 3" key="1">
    <citation type="submission" date="2019-08" db="EMBL/GenBank/DDBJ databases">
        <authorList>
            <person name="Peeters C."/>
        </authorList>
    </citation>
    <scope>NUCLEOTIDE SEQUENCE [LARGE SCALE GENOMIC DNA]</scope>
    <source>
        <strain evidence="2 3">LMG 31107</strain>
    </source>
</reference>
<gene>
    <name evidence="2" type="primary">dmlR_7</name>
    <name evidence="2" type="ORF">PCE31107_02050</name>
</gene>